<evidence type="ECO:0000256" key="10">
    <source>
        <dbReference type="HAMAP-Rule" id="MF_01405"/>
    </source>
</evidence>
<feature type="binding site" evidence="10">
    <location>
        <position position="73"/>
    </location>
    <ligand>
        <name>substrate</name>
    </ligand>
</feature>
<comment type="similarity">
    <text evidence="1 10 11">Belongs to the HAM1 NTPase family.</text>
</comment>
<dbReference type="CDD" id="cd00515">
    <property type="entry name" value="HAM1"/>
    <property type="match status" value="1"/>
</dbReference>
<comment type="function">
    <text evidence="10">Pyrophosphatase that catalyzes the hydrolysis of nucleoside triphosphates to their monophosphate derivatives, with a high preference for the non-canonical purine nucleotides XTP (xanthosine triphosphate), dITP (deoxyinosine triphosphate) and ITP. Seems to function as a house-cleaning enzyme that removes non-canonical purine nucleotides from the nucleotide pool, thus preventing their incorporation into DNA/RNA and avoiding chromosomal lesions.</text>
</comment>
<comment type="catalytic activity">
    <reaction evidence="9 10">
        <text>XTP + H2O = XMP + diphosphate + H(+)</text>
        <dbReference type="Rhea" id="RHEA:28610"/>
        <dbReference type="ChEBI" id="CHEBI:15377"/>
        <dbReference type="ChEBI" id="CHEBI:15378"/>
        <dbReference type="ChEBI" id="CHEBI:33019"/>
        <dbReference type="ChEBI" id="CHEBI:57464"/>
        <dbReference type="ChEBI" id="CHEBI:61314"/>
        <dbReference type="EC" id="3.6.1.66"/>
    </reaction>
</comment>
<reference evidence="12 13" key="1">
    <citation type="submission" date="2019-08" db="EMBL/GenBank/DDBJ databases">
        <title>Luteimonas viscosus sp. nov., isolated from soil of a sunflower field.</title>
        <authorList>
            <person name="Jianli Z."/>
            <person name="Ying Z."/>
        </authorList>
    </citation>
    <scope>NUCLEOTIDE SEQUENCE [LARGE SCALE GENOMIC DNA]</scope>
    <source>
        <strain evidence="12 13">XBU10</strain>
    </source>
</reference>
<comment type="subunit">
    <text evidence="2 10">Homodimer.</text>
</comment>
<gene>
    <name evidence="12" type="primary">rdgB</name>
    <name evidence="12" type="ORF">FZO89_05820</name>
</gene>
<feature type="binding site" evidence="10">
    <location>
        <position position="72"/>
    </location>
    <ligand>
        <name>Mg(2+)</name>
        <dbReference type="ChEBI" id="CHEBI:18420"/>
    </ligand>
</feature>
<dbReference type="GO" id="GO:0035870">
    <property type="term" value="F:dITP diphosphatase activity"/>
    <property type="evidence" value="ECO:0007669"/>
    <property type="project" value="UniProtKB-UniRule"/>
</dbReference>
<comment type="catalytic activity">
    <reaction evidence="10">
        <text>ITP + H2O = IMP + diphosphate + H(+)</text>
        <dbReference type="Rhea" id="RHEA:29399"/>
        <dbReference type="ChEBI" id="CHEBI:15377"/>
        <dbReference type="ChEBI" id="CHEBI:15378"/>
        <dbReference type="ChEBI" id="CHEBI:33019"/>
        <dbReference type="ChEBI" id="CHEBI:58053"/>
        <dbReference type="ChEBI" id="CHEBI:61402"/>
        <dbReference type="EC" id="3.6.1.66"/>
    </reaction>
</comment>
<comment type="catalytic activity">
    <reaction evidence="8 10">
        <text>dITP + H2O = dIMP + diphosphate + H(+)</text>
        <dbReference type="Rhea" id="RHEA:28342"/>
        <dbReference type="ChEBI" id="CHEBI:15377"/>
        <dbReference type="ChEBI" id="CHEBI:15378"/>
        <dbReference type="ChEBI" id="CHEBI:33019"/>
        <dbReference type="ChEBI" id="CHEBI:61194"/>
        <dbReference type="ChEBI" id="CHEBI:61382"/>
        <dbReference type="EC" id="3.6.1.66"/>
    </reaction>
</comment>
<organism evidence="12 13">
    <name type="scientific">Luteimonas viscosa</name>
    <dbReference type="NCBI Taxonomy" id="1132694"/>
    <lineage>
        <taxon>Bacteria</taxon>
        <taxon>Pseudomonadati</taxon>
        <taxon>Pseudomonadota</taxon>
        <taxon>Gammaproteobacteria</taxon>
        <taxon>Lysobacterales</taxon>
        <taxon>Lysobacteraceae</taxon>
        <taxon>Luteimonas</taxon>
    </lineage>
</organism>
<feature type="binding site" evidence="10">
    <location>
        <begin position="11"/>
        <end position="16"/>
    </location>
    <ligand>
        <name>substrate</name>
    </ligand>
</feature>
<comment type="caution">
    <text evidence="12">The sequence shown here is derived from an EMBL/GenBank/DDBJ whole genome shotgun (WGS) entry which is preliminary data.</text>
</comment>
<dbReference type="GO" id="GO:0036220">
    <property type="term" value="F:ITP diphosphatase activity"/>
    <property type="evidence" value="ECO:0007669"/>
    <property type="project" value="UniProtKB-UniRule"/>
</dbReference>
<keyword evidence="4 10" id="KW-0547">Nucleotide-binding</keyword>
<evidence type="ECO:0000256" key="6">
    <source>
        <dbReference type="ARBA" id="ARBA00022842"/>
    </source>
</evidence>
<dbReference type="EMBL" id="VTFT01000001">
    <property type="protein sequence ID" value="TYT25807.1"/>
    <property type="molecule type" value="Genomic_DNA"/>
</dbReference>
<dbReference type="PANTHER" id="PTHR11067">
    <property type="entry name" value="INOSINE TRIPHOSPHATE PYROPHOSPHATASE/HAM1 PROTEIN"/>
    <property type="match status" value="1"/>
</dbReference>
<keyword evidence="5 10" id="KW-0378">Hydrolase</keyword>
<evidence type="ECO:0000256" key="4">
    <source>
        <dbReference type="ARBA" id="ARBA00022741"/>
    </source>
</evidence>
<feature type="binding site" evidence="10">
    <location>
        <position position="180"/>
    </location>
    <ligand>
        <name>substrate</name>
    </ligand>
</feature>
<feature type="binding site" evidence="10">
    <location>
        <begin position="157"/>
        <end position="160"/>
    </location>
    <ligand>
        <name>substrate</name>
    </ligand>
</feature>
<dbReference type="GO" id="GO:0046872">
    <property type="term" value="F:metal ion binding"/>
    <property type="evidence" value="ECO:0007669"/>
    <property type="project" value="UniProtKB-KW"/>
</dbReference>
<keyword evidence="3 10" id="KW-0479">Metal-binding</keyword>
<evidence type="ECO:0000256" key="3">
    <source>
        <dbReference type="ARBA" id="ARBA00022723"/>
    </source>
</evidence>
<dbReference type="GO" id="GO:0009117">
    <property type="term" value="P:nucleotide metabolic process"/>
    <property type="evidence" value="ECO:0007669"/>
    <property type="project" value="UniProtKB-KW"/>
</dbReference>
<evidence type="ECO:0000313" key="13">
    <source>
        <dbReference type="Proteomes" id="UP000324973"/>
    </source>
</evidence>
<evidence type="ECO:0000313" key="12">
    <source>
        <dbReference type="EMBL" id="TYT25807.1"/>
    </source>
</evidence>
<evidence type="ECO:0000256" key="7">
    <source>
        <dbReference type="ARBA" id="ARBA00023080"/>
    </source>
</evidence>
<dbReference type="AlphaFoldDB" id="A0A5D4XMB1"/>
<dbReference type="InterPro" id="IPR020922">
    <property type="entry name" value="dITP/XTP_pyrophosphatase"/>
</dbReference>
<dbReference type="HAMAP" id="MF_01405">
    <property type="entry name" value="Non_canon_purine_NTPase"/>
    <property type="match status" value="1"/>
</dbReference>
<evidence type="ECO:0000256" key="9">
    <source>
        <dbReference type="ARBA" id="ARBA00052017"/>
    </source>
</evidence>
<dbReference type="FunFam" id="3.90.950.10:FF:000001">
    <property type="entry name" value="dITP/XTP pyrophosphatase"/>
    <property type="match status" value="1"/>
</dbReference>
<proteinExistence type="inferred from homology"/>
<dbReference type="GO" id="GO:0009146">
    <property type="term" value="P:purine nucleoside triphosphate catabolic process"/>
    <property type="evidence" value="ECO:0007669"/>
    <property type="project" value="UniProtKB-UniRule"/>
</dbReference>
<evidence type="ECO:0000256" key="2">
    <source>
        <dbReference type="ARBA" id="ARBA00011738"/>
    </source>
</evidence>
<dbReference type="Proteomes" id="UP000324973">
    <property type="component" value="Unassembled WGS sequence"/>
</dbReference>
<feature type="binding site" evidence="10">
    <location>
        <begin position="185"/>
        <end position="186"/>
    </location>
    <ligand>
        <name>substrate</name>
    </ligand>
</feature>
<evidence type="ECO:0000256" key="1">
    <source>
        <dbReference type="ARBA" id="ARBA00008023"/>
    </source>
</evidence>
<dbReference type="SUPFAM" id="SSF52972">
    <property type="entry name" value="ITPase-like"/>
    <property type="match status" value="1"/>
</dbReference>
<dbReference type="GO" id="GO:0005829">
    <property type="term" value="C:cytosol"/>
    <property type="evidence" value="ECO:0007669"/>
    <property type="project" value="TreeGrafter"/>
</dbReference>
<dbReference type="EC" id="3.6.1.66" evidence="10"/>
<name>A0A5D4XMB1_9GAMM</name>
<evidence type="ECO:0000256" key="11">
    <source>
        <dbReference type="RuleBase" id="RU003781"/>
    </source>
</evidence>
<dbReference type="Pfam" id="PF01725">
    <property type="entry name" value="Ham1p_like"/>
    <property type="match status" value="1"/>
</dbReference>
<protein>
    <recommendedName>
        <fullName evidence="10">dITP/XTP pyrophosphatase</fullName>
        <ecNumber evidence="10">3.6.1.66</ecNumber>
    </recommendedName>
    <alternativeName>
        <fullName evidence="10">Non-canonical purine NTP pyrophosphatase</fullName>
    </alternativeName>
    <alternativeName>
        <fullName evidence="10">Non-standard purine NTP pyrophosphatase</fullName>
    </alternativeName>
    <alternativeName>
        <fullName evidence="10">Nucleoside-triphosphate diphosphatase</fullName>
    </alternativeName>
    <alternativeName>
        <fullName evidence="10">Nucleoside-triphosphate pyrophosphatase</fullName>
        <shortName evidence="10">NTPase</shortName>
    </alternativeName>
</protein>
<keyword evidence="6 10" id="KW-0460">Magnesium</keyword>
<keyword evidence="7 10" id="KW-0546">Nucleotide metabolism</keyword>
<sequence>MSRARPLVLASNNAGKLEEFRALLAHDGFEVRAQAEFGVEDAEETGLSFVENALLKARHACRSTGLPALADDSGLCVDALGGAPGLYSARYAGGHGDAARNIDKLLRELSDVPDADRSAQFVCALALLRHAEDPHPVIVEGSWRGSILRAPRGSGGHGYDPVFLDPVHGQTAAEMPLPLKNGLSHRGQALALLRQRLSAVSTSAGDAIHGATRSP</sequence>
<dbReference type="InterPro" id="IPR002637">
    <property type="entry name" value="RdgB/HAM1"/>
</dbReference>
<dbReference type="PANTHER" id="PTHR11067:SF9">
    <property type="entry name" value="INOSINE TRIPHOSPHATE PYROPHOSPHATASE"/>
    <property type="match status" value="1"/>
</dbReference>
<comment type="cofactor">
    <cofactor evidence="10">
        <name>Mg(2+)</name>
        <dbReference type="ChEBI" id="CHEBI:18420"/>
    </cofactor>
    <text evidence="10">Binds 1 Mg(2+) ion per subunit.</text>
</comment>
<dbReference type="GO" id="GO:0036222">
    <property type="term" value="F:XTP diphosphatase activity"/>
    <property type="evidence" value="ECO:0007669"/>
    <property type="project" value="UniProtKB-UniRule"/>
</dbReference>
<dbReference type="GO" id="GO:0017111">
    <property type="term" value="F:ribonucleoside triphosphate phosphatase activity"/>
    <property type="evidence" value="ECO:0007669"/>
    <property type="project" value="InterPro"/>
</dbReference>
<dbReference type="RefSeq" id="WP_149102357.1">
    <property type="nucleotide sequence ID" value="NZ_VTFT01000001.1"/>
</dbReference>
<evidence type="ECO:0000256" key="5">
    <source>
        <dbReference type="ARBA" id="ARBA00022801"/>
    </source>
</evidence>
<keyword evidence="13" id="KW-1185">Reference proteome</keyword>
<evidence type="ECO:0000256" key="8">
    <source>
        <dbReference type="ARBA" id="ARBA00051875"/>
    </source>
</evidence>
<dbReference type="OrthoDB" id="9807456at2"/>
<accession>A0A5D4XMB1</accession>
<dbReference type="NCBIfam" id="TIGR00042">
    <property type="entry name" value="RdgB/HAM1 family non-canonical purine NTP pyrophosphatase"/>
    <property type="match status" value="1"/>
</dbReference>
<dbReference type="Gene3D" id="3.90.950.10">
    <property type="match status" value="1"/>
</dbReference>
<feature type="active site" description="Proton acceptor" evidence="10">
    <location>
        <position position="72"/>
    </location>
</feature>
<dbReference type="InterPro" id="IPR029001">
    <property type="entry name" value="ITPase-like_fam"/>
</dbReference>
<feature type="binding site" evidence="10">
    <location>
        <position position="43"/>
    </location>
    <ligand>
        <name>Mg(2+)</name>
        <dbReference type="ChEBI" id="CHEBI:18420"/>
    </ligand>
</feature>
<dbReference type="GO" id="GO:0000166">
    <property type="term" value="F:nucleotide binding"/>
    <property type="evidence" value="ECO:0007669"/>
    <property type="project" value="UniProtKB-KW"/>
</dbReference>